<gene>
    <name evidence="1" type="ORF">SETIT_2G046300v2</name>
</gene>
<reference evidence="1" key="2">
    <citation type="submission" date="2015-07" db="EMBL/GenBank/DDBJ databases">
        <authorList>
            <person name="Noorani M."/>
        </authorList>
    </citation>
    <scope>NUCLEOTIDE SEQUENCE</scope>
    <source>
        <strain evidence="1">Yugu1</strain>
    </source>
</reference>
<dbReference type="AlphaFoldDB" id="A0A368PV37"/>
<evidence type="ECO:0000313" key="1">
    <source>
        <dbReference type="EMBL" id="RCV09651.1"/>
    </source>
</evidence>
<proteinExistence type="predicted"/>
<protein>
    <submittedName>
        <fullName evidence="1">Uncharacterized protein</fullName>
    </submittedName>
</protein>
<dbReference type="EMBL" id="CM003529">
    <property type="protein sequence ID" value="RCV09651.1"/>
    <property type="molecule type" value="Genomic_DNA"/>
</dbReference>
<name>A0A368PV37_SETIT</name>
<dbReference type="OrthoDB" id="695259at2759"/>
<accession>A0A368PV37</accession>
<reference evidence="1" key="1">
    <citation type="journal article" date="2012" name="Nat. Biotechnol.">
        <title>Reference genome sequence of the model plant Setaria.</title>
        <authorList>
            <person name="Bennetzen J.L."/>
            <person name="Schmutz J."/>
            <person name="Wang H."/>
            <person name="Percifield R."/>
            <person name="Hawkins J."/>
            <person name="Pontaroli A.C."/>
            <person name="Estep M."/>
            <person name="Feng L."/>
            <person name="Vaughn J.N."/>
            <person name="Grimwood J."/>
            <person name="Jenkins J."/>
            <person name="Barry K."/>
            <person name="Lindquist E."/>
            <person name="Hellsten U."/>
            <person name="Deshpande S."/>
            <person name="Wang X."/>
            <person name="Wu X."/>
            <person name="Mitros T."/>
            <person name="Triplett J."/>
            <person name="Yang X."/>
            <person name="Ye C.Y."/>
            <person name="Mauro-Herrera M."/>
            <person name="Wang L."/>
            <person name="Li P."/>
            <person name="Sharma M."/>
            <person name="Sharma R."/>
            <person name="Ronald P.C."/>
            <person name="Panaud O."/>
            <person name="Kellogg E.A."/>
            <person name="Brutnell T.P."/>
            <person name="Doust A.N."/>
            <person name="Tuskan G.A."/>
            <person name="Rokhsar D."/>
            <person name="Devos K.M."/>
        </authorList>
    </citation>
    <scope>NUCLEOTIDE SEQUENCE [LARGE SCALE GENOMIC DNA]</scope>
    <source>
        <strain evidence="1">Yugu1</strain>
    </source>
</reference>
<sequence>MLLKIHDVITWQQWFQSTYGPHGHHDLGGPHHLDTPTWKVFLSILPTFRKHTSVIIGDGSFTSFWSDHLIGSAPLELTIQALFSHALRPNISVRSAAENGHWGLHLQPRLTLLAQQELSTLLQALQDVQLSPAVPDRRGIRMMLMPFSTKLLYHALSPVALEYPLRSTVITCILWSIWKAMNARVFEQMDKIPSMVLRQAAEELQL</sequence>
<organism evidence="1">
    <name type="scientific">Setaria italica</name>
    <name type="common">Foxtail millet</name>
    <name type="synonym">Panicum italicum</name>
    <dbReference type="NCBI Taxonomy" id="4555"/>
    <lineage>
        <taxon>Eukaryota</taxon>
        <taxon>Viridiplantae</taxon>
        <taxon>Streptophyta</taxon>
        <taxon>Embryophyta</taxon>
        <taxon>Tracheophyta</taxon>
        <taxon>Spermatophyta</taxon>
        <taxon>Magnoliopsida</taxon>
        <taxon>Liliopsida</taxon>
        <taxon>Poales</taxon>
        <taxon>Poaceae</taxon>
        <taxon>PACMAD clade</taxon>
        <taxon>Panicoideae</taxon>
        <taxon>Panicodae</taxon>
        <taxon>Paniceae</taxon>
        <taxon>Cenchrinae</taxon>
        <taxon>Setaria</taxon>
    </lineage>
</organism>